<sequence length="264" mass="28973">MLLEIGQILGSFKGKFAVIGGAVPWLLLENDEMRHVGTLDVDLGLDAEALSDGEYAKLVESLMENGYKQSDELRAFQLVRNVPAKDGGEAIDVIVDFLRPIDAKIVKNRPPLIEKFAVQRADGAELALRFYQYVAITGDMPGGGTNQVKIAVASIPALLAMKGFAIQNRLKRKDAYDIYYCVRNYGGGIEALAKDCEPVLAVKEGQEGFGYINGKFDQVDGFGPTSVRQFVEETDLLGERTPDQWQQDAFGQVDALLRALGLRK</sequence>
<comment type="caution">
    <text evidence="1">The sequence shown here is derived from an EMBL/GenBank/DDBJ whole genome shotgun (WGS) entry which is preliminary data.</text>
</comment>
<dbReference type="InterPro" id="IPR014942">
    <property type="entry name" value="AbiEii"/>
</dbReference>
<proteinExistence type="predicted"/>
<dbReference type="RefSeq" id="WP_354494831.1">
    <property type="nucleotide sequence ID" value="NZ_JBEPMC010000026.1"/>
</dbReference>
<keyword evidence="2" id="KW-1185">Reference proteome</keyword>
<reference evidence="1 2" key="1">
    <citation type="submission" date="2024-06" db="EMBL/GenBank/DDBJ databases">
        <title>Genomic Encyclopedia of Type Strains, Phase IV (KMG-IV): sequencing the most valuable type-strain genomes for metagenomic binning, comparative biology and taxonomic classification.</title>
        <authorList>
            <person name="Goeker M."/>
        </authorList>
    </citation>
    <scope>NUCLEOTIDE SEQUENCE [LARGE SCALE GENOMIC DNA]</scope>
    <source>
        <strain evidence="1 2">DSM 100022</strain>
    </source>
</reference>
<dbReference type="Proteomes" id="UP001549204">
    <property type="component" value="Unassembled WGS sequence"/>
</dbReference>
<accession>A0ABV2GZY2</accession>
<dbReference type="Pfam" id="PF08843">
    <property type="entry name" value="AbiEii"/>
    <property type="match status" value="1"/>
</dbReference>
<evidence type="ECO:0000313" key="1">
    <source>
        <dbReference type="EMBL" id="MET3583846.1"/>
    </source>
</evidence>
<gene>
    <name evidence="1" type="ORF">ABID19_006912</name>
</gene>
<organism evidence="1 2">
    <name type="scientific">Mesorhizobium robiniae</name>
    <dbReference type="NCBI Taxonomy" id="559315"/>
    <lineage>
        <taxon>Bacteria</taxon>
        <taxon>Pseudomonadati</taxon>
        <taxon>Pseudomonadota</taxon>
        <taxon>Alphaproteobacteria</taxon>
        <taxon>Hyphomicrobiales</taxon>
        <taxon>Phyllobacteriaceae</taxon>
        <taxon>Mesorhizobium</taxon>
    </lineage>
</organism>
<name>A0ABV2GZY2_9HYPH</name>
<evidence type="ECO:0000313" key="2">
    <source>
        <dbReference type="Proteomes" id="UP001549204"/>
    </source>
</evidence>
<evidence type="ECO:0008006" key="3">
    <source>
        <dbReference type="Google" id="ProtNLM"/>
    </source>
</evidence>
<dbReference type="EMBL" id="JBEPMC010000026">
    <property type="protein sequence ID" value="MET3583846.1"/>
    <property type="molecule type" value="Genomic_DNA"/>
</dbReference>
<protein>
    <recommendedName>
        <fullName evidence="3">Nucleotidyl transferase AbiEii/AbiGii toxin family protein</fullName>
    </recommendedName>
</protein>